<evidence type="ECO:0000313" key="10">
    <source>
        <dbReference type="Proteomes" id="UP000589716"/>
    </source>
</evidence>
<evidence type="ECO:0000256" key="4">
    <source>
        <dbReference type="ARBA" id="ARBA00022692"/>
    </source>
</evidence>
<feature type="transmembrane region" description="Helical" evidence="8">
    <location>
        <begin position="82"/>
        <end position="100"/>
    </location>
</feature>
<dbReference type="GO" id="GO:0008360">
    <property type="term" value="P:regulation of cell shape"/>
    <property type="evidence" value="ECO:0007669"/>
    <property type="project" value="UniProtKB-KW"/>
</dbReference>
<keyword evidence="6 8" id="KW-1133">Transmembrane helix</keyword>
<evidence type="ECO:0000256" key="2">
    <source>
        <dbReference type="ARBA" id="ARBA00007776"/>
    </source>
</evidence>
<dbReference type="InterPro" id="IPR007227">
    <property type="entry name" value="Cell_shape_determining_MreD"/>
</dbReference>
<protein>
    <submittedName>
        <fullName evidence="9">Rod shape-determining protein MreD</fullName>
    </submittedName>
</protein>
<accession>A0A853IVT3</accession>
<evidence type="ECO:0000313" key="9">
    <source>
        <dbReference type="EMBL" id="NZA02211.1"/>
    </source>
</evidence>
<feature type="transmembrane region" description="Helical" evidence="8">
    <location>
        <begin position="9"/>
        <end position="30"/>
    </location>
</feature>
<dbReference type="Pfam" id="PF04093">
    <property type="entry name" value="MreD"/>
    <property type="match status" value="1"/>
</dbReference>
<feature type="transmembrane region" description="Helical" evidence="8">
    <location>
        <begin position="139"/>
        <end position="158"/>
    </location>
</feature>
<gene>
    <name evidence="9" type="primary">mreD</name>
    <name evidence="9" type="ORF">H0I39_11475</name>
</gene>
<evidence type="ECO:0000256" key="6">
    <source>
        <dbReference type="ARBA" id="ARBA00022989"/>
    </source>
</evidence>
<evidence type="ECO:0000256" key="8">
    <source>
        <dbReference type="SAM" id="Phobius"/>
    </source>
</evidence>
<evidence type="ECO:0000256" key="1">
    <source>
        <dbReference type="ARBA" id="ARBA00004651"/>
    </source>
</evidence>
<evidence type="ECO:0000256" key="7">
    <source>
        <dbReference type="ARBA" id="ARBA00023136"/>
    </source>
</evidence>
<dbReference type="InterPro" id="IPR026034">
    <property type="entry name" value="MreD_proteobac"/>
</dbReference>
<dbReference type="NCBIfam" id="TIGR03426">
    <property type="entry name" value="shape_MreD"/>
    <property type="match status" value="1"/>
</dbReference>
<dbReference type="PIRSF" id="PIRSF018472">
    <property type="entry name" value="MreD_proteobac"/>
    <property type="match status" value="1"/>
</dbReference>
<evidence type="ECO:0000256" key="3">
    <source>
        <dbReference type="ARBA" id="ARBA00022475"/>
    </source>
</evidence>
<proteinExistence type="inferred from homology"/>
<dbReference type="EMBL" id="JACCKX010000001">
    <property type="protein sequence ID" value="NZA02211.1"/>
    <property type="molecule type" value="Genomic_DNA"/>
</dbReference>
<comment type="caution">
    <text evidence="9">The sequence shown here is derived from an EMBL/GenBank/DDBJ whole genome shotgun (WGS) entry which is preliminary data.</text>
</comment>
<feature type="transmembrane region" description="Helical" evidence="8">
    <location>
        <begin position="112"/>
        <end position="133"/>
    </location>
</feature>
<evidence type="ECO:0000256" key="5">
    <source>
        <dbReference type="ARBA" id="ARBA00022960"/>
    </source>
</evidence>
<organism evidence="9 10">
    <name type="scientific">Ottowia beijingensis</name>
    <dbReference type="NCBI Taxonomy" id="1207057"/>
    <lineage>
        <taxon>Bacteria</taxon>
        <taxon>Pseudomonadati</taxon>
        <taxon>Pseudomonadota</taxon>
        <taxon>Betaproteobacteria</taxon>
        <taxon>Burkholderiales</taxon>
        <taxon>Comamonadaceae</taxon>
        <taxon>Ottowia</taxon>
    </lineage>
</organism>
<dbReference type="GO" id="GO:0005886">
    <property type="term" value="C:plasma membrane"/>
    <property type="evidence" value="ECO:0007669"/>
    <property type="project" value="UniProtKB-SubCell"/>
</dbReference>
<keyword evidence="3" id="KW-1003">Cell membrane</keyword>
<dbReference type="PANTHER" id="PTHR37484:SF1">
    <property type="entry name" value="ROD SHAPE-DETERMINING PROTEIN MRED"/>
    <property type="match status" value="1"/>
</dbReference>
<dbReference type="AlphaFoldDB" id="A0A853IVT3"/>
<dbReference type="RefSeq" id="WP_180550561.1">
    <property type="nucleotide sequence ID" value="NZ_DAIPTI010000004.1"/>
</dbReference>
<feature type="transmembrane region" description="Helical" evidence="8">
    <location>
        <begin position="59"/>
        <end position="76"/>
    </location>
</feature>
<keyword evidence="7 8" id="KW-0472">Membrane</keyword>
<name>A0A853IVT3_9BURK</name>
<dbReference type="PANTHER" id="PTHR37484">
    <property type="entry name" value="ROD SHAPE-DETERMINING PROTEIN MRED"/>
    <property type="match status" value="1"/>
</dbReference>
<comment type="similarity">
    <text evidence="2">Belongs to the MreD family.</text>
</comment>
<keyword evidence="10" id="KW-1185">Reference proteome</keyword>
<keyword evidence="5" id="KW-0133">Cell shape</keyword>
<sequence>MIMPRGQQLLLPASPAFIWGSLLVALMLNLLPLGRVLWMPDFLAVVLVFWNVHQPRRVGLLAAFLFGLALDVHQASLLGQHALAYTVLIYCAIMIHRRILWFSVPGQALQLLPLFALAHAITILLRLIGGAMFPGWQVLLGPVLEAALWPIVAVLLLAPQRRAPNPDANRPL</sequence>
<keyword evidence="4 8" id="KW-0812">Transmembrane</keyword>
<comment type="subcellular location">
    <subcellularLocation>
        <location evidence="1">Cell membrane</location>
        <topology evidence="1">Multi-pass membrane protein</topology>
    </subcellularLocation>
</comment>
<reference evidence="9 10" key="1">
    <citation type="submission" date="2020-07" db="EMBL/GenBank/DDBJ databases">
        <authorList>
            <person name="Maaloum M."/>
        </authorList>
    </citation>
    <scope>NUCLEOTIDE SEQUENCE [LARGE SCALE GENOMIC DNA]</scope>
    <source>
        <strain evidence="9 10">GCS-AN-3</strain>
    </source>
</reference>
<dbReference type="Proteomes" id="UP000589716">
    <property type="component" value="Unassembled WGS sequence"/>
</dbReference>